<dbReference type="EMBL" id="CP046401">
    <property type="protein sequence ID" value="QGY42285.1"/>
    <property type="molecule type" value="Genomic_DNA"/>
</dbReference>
<keyword evidence="4" id="KW-1185">Reference proteome</keyword>
<accession>A0A6I6JHD9</accession>
<dbReference type="AlphaFoldDB" id="A0A6I6JHD9"/>
<name>A0A6I6JHD9_9BACT</name>
<proteinExistence type="inferred from homology"/>
<evidence type="ECO:0000259" key="2">
    <source>
        <dbReference type="Pfam" id="PF00582"/>
    </source>
</evidence>
<evidence type="ECO:0000256" key="1">
    <source>
        <dbReference type="ARBA" id="ARBA00008791"/>
    </source>
</evidence>
<protein>
    <recommendedName>
        <fullName evidence="2">UspA domain-containing protein</fullName>
    </recommendedName>
</protein>
<dbReference type="InterPro" id="IPR006016">
    <property type="entry name" value="UspA"/>
</dbReference>
<evidence type="ECO:0000313" key="3">
    <source>
        <dbReference type="EMBL" id="QGY42285.1"/>
    </source>
</evidence>
<dbReference type="RefSeq" id="WP_158862295.1">
    <property type="nucleotide sequence ID" value="NZ_CP046401.1"/>
</dbReference>
<evidence type="ECO:0000313" key="4">
    <source>
        <dbReference type="Proteomes" id="UP000428260"/>
    </source>
</evidence>
<reference evidence="3 4" key="1">
    <citation type="submission" date="2019-11" db="EMBL/GenBank/DDBJ databases">
        <authorList>
            <person name="Zheng R.K."/>
            <person name="Sun C.M."/>
        </authorList>
    </citation>
    <scope>NUCLEOTIDE SEQUENCE [LARGE SCALE GENOMIC DNA]</scope>
    <source>
        <strain evidence="3 4">WC007</strain>
    </source>
</reference>
<dbReference type="Pfam" id="PF00582">
    <property type="entry name" value="Usp"/>
    <property type="match status" value="1"/>
</dbReference>
<dbReference type="KEGG" id="mcos:GM418_01015"/>
<dbReference type="CDD" id="cd00293">
    <property type="entry name" value="USP-like"/>
    <property type="match status" value="1"/>
</dbReference>
<dbReference type="PANTHER" id="PTHR46268">
    <property type="entry name" value="STRESS RESPONSE PROTEIN NHAX"/>
    <property type="match status" value="1"/>
</dbReference>
<feature type="domain" description="UspA" evidence="2">
    <location>
        <begin position="153"/>
        <end position="277"/>
    </location>
</feature>
<comment type="similarity">
    <text evidence="1">Belongs to the universal stress protein A family.</text>
</comment>
<dbReference type="PANTHER" id="PTHR46268:SF6">
    <property type="entry name" value="UNIVERSAL STRESS PROTEIN UP12"/>
    <property type="match status" value="1"/>
</dbReference>
<dbReference type="Gene3D" id="3.40.50.12370">
    <property type="match status" value="1"/>
</dbReference>
<organism evidence="3 4">
    <name type="scientific">Maribellus comscasis</name>
    <dbReference type="NCBI Taxonomy" id="2681766"/>
    <lineage>
        <taxon>Bacteria</taxon>
        <taxon>Pseudomonadati</taxon>
        <taxon>Bacteroidota</taxon>
        <taxon>Bacteroidia</taxon>
        <taxon>Marinilabiliales</taxon>
        <taxon>Prolixibacteraceae</taxon>
        <taxon>Maribellus</taxon>
    </lineage>
</organism>
<sequence>MKKIVSIIYSFENVEKIADYSIKLARDLNRELEFLHATESENIHWDPTLTKYNSLSNVAESENNLLVKERERILQKLLHVKKVSLDYDYPVHFTVVPGSVSVVVKMLCERDDVEMVIAPFTTKNKMDVVVAEMIDDLDLPVYTFPLDEEYHKIKSIVYASDYQKQDVKVLKRIARLAKKFTASVTVFHVLKLNEFDAELKKNGLQEMVNKKIDLNDMKVEQEKAGSPAKGIRRFTQKSYADLVVLLKQNKNFFKEIFGRSTTREILNDIDTPVLIYHQK</sequence>
<dbReference type="Proteomes" id="UP000428260">
    <property type="component" value="Chromosome"/>
</dbReference>
<dbReference type="SUPFAM" id="SSF52402">
    <property type="entry name" value="Adenine nucleotide alpha hydrolases-like"/>
    <property type="match status" value="1"/>
</dbReference>
<gene>
    <name evidence="3" type="ORF">GM418_01015</name>
</gene>